<proteinExistence type="inferred from homology"/>
<dbReference type="Pfam" id="PF05544">
    <property type="entry name" value="Pro_racemase"/>
    <property type="match status" value="1"/>
</dbReference>
<organism evidence="2 3">
    <name type="scientific">Megasphaera intestinihominis</name>
    <dbReference type="NCBI Taxonomy" id="3133159"/>
    <lineage>
        <taxon>Bacteria</taxon>
        <taxon>Bacillati</taxon>
        <taxon>Bacillota</taxon>
        <taxon>Negativicutes</taxon>
        <taxon>Veillonellales</taxon>
        <taxon>Veillonellaceae</taxon>
        <taxon>Megasphaera</taxon>
    </lineage>
</organism>
<keyword evidence="3" id="KW-1185">Reference proteome</keyword>
<dbReference type="SFLD" id="SFLDS00028">
    <property type="entry name" value="Proline_Racemase"/>
    <property type="match status" value="1"/>
</dbReference>
<reference evidence="2 3" key="1">
    <citation type="submission" date="2024-03" db="EMBL/GenBank/DDBJ databases">
        <title>Human intestinal bacterial collection.</title>
        <authorList>
            <person name="Pauvert C."/>
            <person name="Hitch T.C.A."/>
            <person name="Clavel T."/>
        </authorList>
    </citation>
    <scope>NUCLEOTIDE SEQUENCE [LARGE SCALE GENOMIC DNA]</scope>
    <source>
        <strain evidence="2 3">CLA-AA-H81</strain>
    </source>
</reference>
<comment type="similarity">
    <text evidence="1">Belongs to the proline racemase family.</text>
</comment>
<evidence type="ECO:0000313" key="3">
    <source>
        <dbReference type="Proteomes" id="UP001433088"/>
    </source>
</evidence>
<dbReference type="RefSeq" id="WP_239639857.1">
    <property type="nucleotide sequence ID" value="NZ_JBBMEU010000009.1"/>
</dbReference>
<dbReference type="PIRSF" id="PIRSF029792">
    <property type="entry name" value="Pro_racemase"/>
    <property type="match status" value="1"/>
</dbReference>
<gene>
    <name evidence="2" type="ORF">WMO23_02600</name>
</gene>
<dbReference type="EMBL" id="JBBMEU010000009">
    <property type="protein sequence ID" value="MEQ2421625.1"/>
    <property type="molecule type" value="Genomic_DNA"/>
</dbReference>
<sequence length="347" mass="38035">MWHANQERLMEKLRGEEQFLVIDSHTMGEPTRIVVNGFPHAPGRTMMEKKQYIAKHYDAYRKAILLEPRGHTNMFGAILMTPVHEEADVGVVFMDSGGYLNMCGHGSIGVATVLVNEQMIPVHEPYTDICLDAPSGLIKGHVKVEAGRAVEVTITNVPCFLYRTGVTVPVDGLGHVALDIAFGGSFFALVDTDALGMRLEPENIRTIIDTGMNILRAVNNQEVVAHPELDIHSVDLVEFYGQADRPEATMKNAVVFGNYQIDRSPCGTGTSAKVASLYLRGKLKKNELFVYESIMGTLFKARIVDDAEVGGMAAAIPQITGSAYITGINCLVLDETDPFRHGFQIQA</sequence>
<protein>
    <submittedName>
        <fullName evidence="2">Proline racemase family protein</fullName>
    </submittedName>
</protein>
<accession>A0ABV1CTZ6</accession>
<dbReference type="PANTHER" id="PTHR33442:SF5">
    <property type="entry name" value="BIFUNCTIONAL TRANS-3-HYDROXY-L-PROLINE DEHYDRATASE_2-EPIMERASE"/>
    <property type="match status" value="1"/>
</dbReference>
<evidence type="ECO:0000313" key="2">
    <source>
        <dbReference type="EMBL" id="MEQ2421625.1"/>
    </source>
</evidence>
<dbReference type="Gene3D" id="3.10.310.10">
    <property type="entry name" value="Diaminopimelate Epimerase, Chain A, domain 1"/>
    <property type="match status" value="2"/>
</dbReference>
<dbReference type="Proteomes" id="UP001433088">
    <property type="component" value="Unassembled WGS sequence"/>
</dbReference>
<comment type="caution">
    <text evidence="2">The sequence shown here is derived from an EMBL/GenBank/DDBJ whole genome shotgun (WGS) entry which is preliminary data.</text>
</comment>
<name>A0ABV1CTZ6_9FIRM</name>
<dbReference type="InterPro" id="IPR008794">
    <property type="entry name" value="Pro_racemase_fam"/>
</dbReference>
<dbReference type="SUPFAM" id="SSF54506">
    <property type="entry name" value="Diaminopimelate epimerase-like"/>
    <property type="match status" value="1"/>
</dbReference>
<evidence type="ECO:0000256" key="1">
    <source>
        <dbReference type="ARBA" id="ARBA00007529"/>
    </source>
</evidence>
<dbReference type="PANTHER" id="PTHR33442">
    <property type="entry name" value="TRANS-3-HYDROXY-L-PROLINE DEHYDRATASE"/>
    <property type="match status" value="1"/>
</dbReference>